<organism evidence="1 2">
    <name type="scientific">Haematococcus lacustris</name>
    <name type="common">Green alga</name>
    <name type="synonym">Haematococcus pluvialis</name>
    <dbReference type="NCBI Taxonomy" id="44745"/>
    <lineage>
        <taxon>Eukaryota</taxon>
        <taxon>Viridiplantae</taxon>
        <taxon>Chlorophyta</taxon>
        <taxon>core chlorophytes</taxon>
        <taxon>Chlorophyceae</taxon>
        <taxon>CS clade</taxon>
        <taxon>Chlamydomonadales</taxon>
        <taxon>Haematococcaceae</taxon>
        <taxon>Haematococcus</taxon>
    </lineage>
</organism>
<reference evidence="1 2" key="1">
    <citation type="submission" date="2020-02" db="EMBL/GenBank/DDBJ databases">
        <title>Draft genome sequence of Haematococcus lacustris strain NIES-144.</title>
        <authorList>
            <person name="Morimoto D."/>
            <person name="Nakagawa S."/>
            <person name="Yoshida T."/>
            <person name="Sawayama S."/>
        </authorList>
    </citation>
    <scope>NUCLEOTIDE SEQUENCE [LARGE SCALE GENOMIC DNA]</scope>
    <source>
        <strain evidence="1 2">NIES-144</strain>
    </source>
</reference>
<proteinExistence type="predicted"/>
<gene>
    <name evidence="1" type="ORF">HaLaN_09062</name>
</gene>
<dbReference type="Proteomes" id="UP000485058">
    <property type="component" value="Unassembled WGS sequence"/>
</dbReference>
<accession>A0A699ZCL2</accession>
<evidence type="ECO:0000313" key="1">
    <source>
        <dbReference type="EMBL" id="GFH13222.1"/>
    </source>
</evidence>
<name>A0A699ZCL2_HAELA</name>
<dbReference type="AlphaFoldDB" id="A0A699ZCL2"/>
<protein>
    <submittedName>
        <fullName evidence="1">Rubis-subs-bind domain-containing protein</fullName>
    </submittedName>
</protein>
<sequence>MATKDEASMHCVMHSICSFASLQCPRRVTQHCLAAALLLLLNYGLVDENNPYDKLQVSVILASTDPLYQLKRCAAPQSWSLICARADWSAIGTGNCFTQ</sequence>
<comment type="caution">
    <text evidence="1">The sequence shown here is derived from an EMBL/GenBank/DDBJ whole genome shotgun (WGS) entry which is preliminary data.</text>
</comment>
<dbReference type="EMBL" id="BLLF01000588">
    <property type="protein sequence ID" value="GFH13222.1"/>
    <property type="molecule type" value="Genomic_DNA"/>
</dbReference>
<evidence type="ECO:0000313" key="2">
    <source>
        <dbReference type="Proteomes" id="UP000485058"/>
    </source>
</evidence>
<keyword evidence="2" id="KW-1185">Reference proteome</keyword>